<dbReference type="Proteomes" id="UP000317519">
    <property type="component" value="Unassembled WGS sequence"/>
</dbReference>
<proteinExistence type="predicted"/>
<evidence type="ECO:0000256" key="1">
    <source>
        <dbReference type="SAM" id="SignalP"/>
    </source>
</evidence>
<evidence type="ECO:0000313" key="2">
    <source>
        <dbReference type="EMBL" id="TWI03382.1"/>
    </source>
</evidence>
<name>A0ABY3FNY3_9FLAO</name>
<gene>
    <name evidence="2" type="ORF">IQ05_00326</name>
</gene>
<keyword evidence="3" id="KW-1185">Reference proteome</keyword>
<sequence length="259" mass="29327">MKNKIVINFFLSFIILTFVSCANDTDDSFKLLQKVIETTARGNTQTYVYVYNGSQIVSIDGTQERTDFTYTDGLISKMVKLNKTNQLLETIEYSYFKGKLVSVSSVGKYKIKYTHNADKTVSFEKLMLLSGNVEVKEYHGTILLSNGNLIKEERIYDNSPAGEESKYSISFDYDSKKNPLFNIAGFKELLNQNDKISINNNVISTVITSTSINGQITSSATTYKNAFTYDLENYPKERVSESTPLSSGFVGYLKVEYFY</sequence>
<evidence type="ECO:0000313" key="3">
    <source>
        <dbReference type="Proteomes" id="UP000317519"/>
    </source>
</evidence>
<accession>A0ABY3FNY3</accession>
<dbReference type="RefSeq" id="WP_144889147.1">
    <property type="nucleotide sequence ID" value="NZ_VLKO01000001.1"/>
</dbReference>
<feature type="chain" id="PRO_5045464289" description="YD repeat-containing protein" evidence="1">
    <location>
        <begin position="23"/>
        <end position="259"/>
    </location>
</feature>
<organism evidence="2 3">
    <name type="scientific">Flavobacterium tiangeerense</name>
    <dbReference type="NCBI Taxonomy" id="459471"/>
    <lineage>
        <taxon>Bacteria</taxon>
        <taxon>Pseudomonadati</taxon>
        <taxon>Bacteroidota</taxon>
        <taxon>Flavobacteriia</taxon>
        <taxon>Flavobacteriales</taxon>
        <taxon>Flavobacteriaceae</taxon>
        <taxon>Flavobacterium</taxon>
    </lineage>
</organism>
<comment type="caution">
    <text evidence="2">The sequence shown here is derived from an EMBL/GenBank/DDBJ whole genome shotgun (WGS) entry which is preliminary data.</text>
</comment>
<evidence type="ECO:0008006" key="4">
    <source>
        <dbReference type="Google" id="ProtNLM"/>
    </source>
</evidence>
<dbReference type="PROSITE" id="PS51257">
    <property type="entry name" value="PROKAR_LIPOPROTEIN"/>
    <property type="match status" value="1"/>
</dbReference>
<keyword evidence="1" id="KW-0732">Signal</keyword>
<reference evidence="2 3" key="1">
    <citation type="journal article" date="2015" name="Stand. Genomic Sci.">
        <title>Genomic Encyclopedia of Bacterial and Archaeal Type Strains, Phase III: the genomes of soil and plant-associated and newly described type strains.</title>
        <authorList>
            <person name="Whitman W.B."/>
            <person name="Woyke T."/>
            <person name="Klenk H.P."/>
            <person name="Zhou Y."/>
            <person name="Lilburn T.G."/>
            <person name="Beck B.J."/>
            <person name="De Vos P."/>
            <person name="Vandamme P."/>
            <person name="Eisen J.A."/>
            <person name="Garrity G."/>
            <person name="Hugenholtz P."/>
            <person name="Kyrpides N.C."/>
        </authorList>
    </citation>
    <scope>NUCLEOTIDE SEQUENCE [LARGE SCALE GENOMIC DNA]</scope>
    <source>
        <strain evidence="2 3">CGMCC 1.6847</strain>
    </source>
</reference>
<feature type="signal peptide" evidence="1">
    <location>
        <begin position="1"/>
        <end position="22"/>
    </location>
</feature>
<dbReference type="EMBL" id="VLKO01000001">
    <property type="protein sequence ID" value="TWI03382.1"/>
    <property type="molecule type" value="Genomic_DNA"/>
</dbReference>
<protein>
    <recommendedName>
        <fullName evidence="4">YD repeat-containing protein</fullName>
    </recommendedName>
</protein>